<gene>
    <name evidence="10" type="primary">LOC127565661</name>
</gene>
<evidence type="ECO:0000256" key="2">
    <source>
        <dbReference type="ARBA" id="ARBA00008141"/>
    </source>
</evidence>
<evidence type="ECO:0000256" key="3">
    <source>
        <dbReference type="ARBA" id="ARBA00022692"/>
    </source>
</evidence>
<dbReference type="AlphaFoldDB" id="A0A9C6T825"/>
<dbReference type="PANTHER" id="PTHR12316">
    <property type="entry name" value="NINJURIN-RELATED"/>
    <property type="match status" value="1"/>
</dbReference>
<evidence type="ECO:0000256" key="4">
    <source>
        <dbReference type="ARBA" id="ARBA00022889"/>
    </source>
</evidence>
<dbReference type="GO" id="GO:0042246">
    <property type="term" value="P:tissue regeneration"/>
    <property type="evidence" value="ECO:0007669"/>
    <property type="project" value="InterPro"/>
</dbReference>
<dbReference type="RefSeq" id="XP_051861263.1">
    <property type="nucleotide sequence ID" value="XM_052005303.1"/>
</dbReference>
<sequence>MENTNNEDIDDIDGGGLSGPQAETDDADDSNVGVDDGLLADNEKRGGCRVGCPMPNGCNGCVERPAPDLNVYQSRKTLAQGMMDLALFTANAHQLRHVWETKSHQPYFYFSIVFISVSILFQIAVGIGLIWNYRYDIKNEEEIRHAYRNNNYTLLGIFMITIVNVLISVFAVQEQAPVFPESTTDCVP</sequence>
<name>A0A9C6T825_DROAB</name>
<dbReference type="GO" id="GO:0007155">
    <property type="term" value="P:cell adhesion"/>
    <property type="evidence" value="ECO:0007669"/>
    <property type="project" value="UniProtKB-KW"/>
</dbReference>
<evidence type="ECO:0000256" key="7">
    <source>
        <dbReference type="SAM" id="MobiDB-lite"/>
    </source>
</evidence>
<keyword evidence="3 8" id="KW-0812">Transmembrane</keyword>
<protein>
    <submittedName>
        <fullName evidence="10">Ninjurin-A-like</fullName>
    </submittedName>
</protein>
<feature type="region of interest" description="Disordered" evidence="7">
    <location>
        <begin position="1"/>
        <end position="36"/>
    </location>
</feature>
<proteinExistence type="inferred from homology"/>
<evidence type="ECO:0000313" key="10">
    <source>
        <dbReference type="RefSeq" id="XP_051861263.1"/>
    </source>
</evidence>
<dbReference type="InterPro" id="IPR007007">
    <property type="entry name" value="Ninjurin"/>
</dbReference>
<evidence type="ECO:0000256" key="6">
    <source>
        <dbReference type="ARBA" id="ARBA00023136"/>
    </source>
</evidence>
<keyword evidence="6 8" id="KW-0472">Membrane</keyword>
<accession>A0A9C6T825</accession>
<feature type="transmembrane region" description="Helical" evidence="8">
    <location>
        <begin position="107"/>
        <end position="131"/>
    </location>
</feature>
<dbReference type="PANTHER" id="PTHR12316:SF20">
    <property type="entry name" value="NINJURIN-A"/>
    <property type="match status" value="1"/>
</dbReference>
<evidence type="ECO:0000256" key="8">
    <source>
        <dbReference type="SAM" id="Phobius"/>
    </source>
</evidence>
<keyword evidence="4" id="KW-0130">Cell adhesion</keyword>
<evidence type="ECO:0000256" key="5">
    <source>
        <dbReference type="ARBA" id="ARBA00022989"/>
    </source>
</evidence>
<dbReference type="GO" id="GO:0016020">
    <property type="term" value="C:membrane"/>
    <property type="evidence" value="ECO:0007669"/>
    <property type="project" value="UniProtKB-SubCell"/>
</dbReference>
<evidence type="ECO:0000256" key="1">
    <source>
        <dbReference type="ARBA" id="ARBA00004141"/>
    </source>
</evidence>
<evidence type="ECO:0000313" key="9">
    <source>
        <dbReference type="Proteomes" id="UP000515160"/>
    </source>
</evidence>
<dbReference type="GeneID" id="127565661"/>
<feature type="compositionally biased region" description="Acidic residues" evidence="7">
    <location>
        <begin position="1"/>
        <end position="13"/>
    </location>
</feature>
<dbReference type="Pfam" id="PF04923">
    <property type="entry name" value="Ninjurin"/>
    <property type="match status" value="1"/>
</dbReference>
<comment type="subcellular location">
    <subcellularLocation>
        <location evidence="1">Membrane</location>
        <topology evidence="1">Multi-pass membrane protein</topology>
    </subcellularLocation>
</comment>
<comment type="similarity">
    <text evidence="2">Belongs to the ninjurin family.</text>
</comment>
<reference evidence="10" key="1">
    <citation type="submission" date="2025-08" db="UniProtKB">
        <authorList>
            <consortium name="RefSeq"/>
        </authorList>
    </citation>
    <scope>IDENTIFICATION</scope>
    <source>
        <strain evidence="10">15112-1751.03</strain>
        <tissue evidence="10">Whole Adult</tissue>
    </source>
</reference>
<keyword evidence="9" id="KW-1185">Reference proteome</keyword>
<feature type="transmembrane region" description="Helical" evidence="8">
    <location>
        <begin position="152"/>
        <end position="172"/>
    </location>
</feature>
<keyword evidence="5 8" id="KW-1133">Transmembrane helix</keyword>
<dbReference type="Proteomes" id="UP000515160">
    <property type="component" value="Chromosome 3"/>
</dbReference>
<dbReference type="OrthoDB" id="6114058at2759"/>
<organism evidence="9 10">
    <name type="scientific">Drosophila albomicans</name>
    <name type="common">Fruit fly</name>
    <dbReference type="NCBI Taxonomy" id="7291"/>
    <lineage>
        <taxon>Eukaryota</taxon>
        <taxon>Metazoa</taxon>
        <taxon>Ecdysozoa</taxon>
        <taxon>Arthropoda</taxon>
        <taxon>Hexapoda</taxon>
        <taxon>Insecta</taxon>
        <taxon>Pterygota</taxon>
        <taxon>Neoptera</taxon>
        <taxon>Endopterygota</taxon>
        <taxon>Diptera</taxon>
        <taxon>Brachycera</taxon>
        <taxon>Muscomorpha</taxon>
        <taxon>Ephydroidea</taxon>
        <taxon>Drosophilidae</taxon>
        <taxon>Drosophila</taxon>
    </lineage>
</organism>